<evidence type="ECO:0000313" key="3">
    <source>
        <dbReference type="EMBL" id="KAH6660991.1"/>
    </source>
</evidence>
<accession>A0A9P9A2R1</accession>
<proteinExistence type="predicted"/>
<organism evidence="3 4">
    <name type="scientific">Truncatella angustata</name>
    <dbReference type="NCBI Taxonomy" id="152316"/>
    <lineage>
        <taxon>Eukaryota</taxon>
        <taxon>Fungi</taxon>
        <taxon>Dikarya</taxon>
        <taxon>Ascomycota</taxon>
        <taxon>Pezizomycotina</taxon>
        <taxon>Sordariomycetes</taxon>
        <taxon>Xylariomycetidae</taxon>
        <taxon>Amphisphaeriales</taxon>
        <taxon>Sporocadaceae</taxon>
        <taxon>Truncatella</taxon>
    </lineage>
</organism>
<evidence type="ECO:0000256" key="2">
    <source>
        <dbReference type="SAM" id="Phobius"/>
    </source>
</evidence>
<dbReference type="OrthoDB" id="5128805at2759"/>
<dbReference type="AlphaFoldDB" id="A0A9P9A2R1"/>
<sequence>MEQTHQEDQKKTIPVPIPANQGNTVLRRGHGVRVEKRGRTDWHDDDEDQYTRLKRRRGPLSRFRVILVVIVIAVVLFVSAARLIRTYRSYRQTELAKLTSSRPVTAVNGALDLPRLYPPLARREPTSGLRDCQAAWDALVSVPCHARIFSRDWDNGTWRPLMTPSPLRYVPQLCQPECRRTLKSSSEEISAKCTADMVFNTTAYHGIFNTTWLESGPAEALEVILRRNDHSCRPSEGSGYDYCLIEMTERWGIMDGMNHANLQGIGTFLHATSKRRKDPGGVKTGTRGSGSDGGWSTKYRFNTPPLSYGPGMGETDCGSCTLQWFEQTLNAWEPSRIISPDTDLAISLPEHLRRLRQAGQRCESDQWNRIWTEGVQRYVNDASISKNWEDLPSGDYGWTLRNGLSVGDKPLPDLRAAKDLILASGTPQMSTPPAYAVKCLEKLHEHLISLPCDIHLTESEIGQVVRSKKHLLQDFCRDECSQALSEGGPALQVCQYKRIDRHEIAGPLVLAYNEAKATRSAVCRKAGRQNTLCAPVFMGLGRPQWAHAGEVGLADIQSLVDGFAQQPIPDVVEAAVKEKGITSTEEEALRKELPNWHKDLEAGACSPCVWEMVVGDGTISSAEQILGRVEDIEGFLAFAGRFYNACVDRGATWMGGLPYGGDDVIWRTQEVGGKVSRWIVDESKYGRIRGRWLRGTEGSTDLGWLRGTYGSIWHLRAAARRVNADREGRLLDLVAWEAKHRSEEDAKVWASDEWGAWEWKGGQKIQDA</sequence>
<keyword evidence="2" id="KW-0812">Transmembrane</keyword>
<protein>
    <submittedName>
        <fullName evidence="3">Uncharacterized protein</fullName>
    </submittedName>
</protein>
<keyword evidence="2" id="KW-0472">Membrane</keyword>
<feature type="region of interest" description="Disordered" evidence="1">
    <location>
        <begin position="273"/>
        <end position="296"/>
    </location>
</feature>
<gene>
    <name evidence="3" type="ORF">BKA67DRAFT_654139</name>
</gene>
<keyword evidence="4" id="KW-1185">Reference proteome</keyword>
<feature type="transmembrane region" description="Helical" evidence="2">
    <location>
        <begin position="63"/>
        <end position="84"/>
    </location>
</feature>
<dbReference type="EMBL" id="JAGPXC010000001">
    <property type="protein sequence ID" value="KAH6660991.1"/>
    <property type="molecule type" value="Genomic_DNA"/>
</dbReference>
<dbReference type="RefSeq" id="XP_045965122.1">
    <property type="nucleotide sequence ID" value="XM_046106506.1"/>
</dbReference>
<dbReference type="Proteomes" id="UP000758603">
    <property type="component" value="Unassembled WGS sequence"/>
</dbReference>
<dbReference type="GeneID" id="70135397"/>
<feature type="region of interest" description="Disordered" evidence="1">
    <location>
        <begin position="1"/>
        <end position="23"/>
    </location>
</feature>
<evidence type="ECO:0000313" key="4">
    <source>
        <dbReference type="Proteomes" id="UP000758603"/>
    </source>
</evidence>
<comment type="caution">
    <text evidence="3">The sequence shown here is derived from an EMBL/GenBank/DDBJ whole genome shotgun (WGS) entry which is preliminary data.</text>
</comment>
<feature type="compositionally biased region" description="Basic and acidic residues" evidence="1">
    <location>
        <begin position="1"/>
        <end position="11"/>
    </location>
</feature>
<keyword evidence="2" id="KW-1133">Transmembrane helix</keyword>
<reference evidence="3" key="1">
    <citation type="journal article" date="2021" name="Nat. Commun.">
        <title>Genetic determinants of endophytism in the Arabidopsis root mycobiome.</title>
        <authorList>
            <person name="Mesny F."/>
            <person name="Miyauchi S."/>
            <person name="Thiergart T."/>
            <person name="Pickel B."/>
            <person name="Atanasova L."/>
            <person name="Karlsson M."/>
            <person name="Huettel B."/>
            <person name="Barry K.W."/>
            <person name="Haridas S."/>
            <person name="Chen C."/>
            <person name="Bauer D."/>
            <person name="Andreopoulos W."/>
            <person name="Pangilinan J."/>
            <person name="LaButti K."/>
            <person name="Riley R."/>
            <person name="Lipzen A."/>
            <person name="Clum A."/>
            <person name="Drula E."/>
            <person name="Henrissat B."/>
            <person name="Kohler A."/>
            <person name="Grigoriev I.V."/>
            <person name="Martin F.M."/>
            <person name="Hacquard S."/>
        </authorList>
    </citation>
    <scope>NUCLEOTIDE SEQUENCE</scope>
    <source>
        <strain evidence="3">MPI-SDFR-AT-0073</strain>
    </source>
</reference>
<name>A0A9P9A2R1_9PEZI</name>
<evidence type="ECO:0000256" key="1">
    <source>
        <dbReference type="SAM" id="MobiDB-lite"/>
    </source>
</evidence>